<evidence type="ECO:0000313" key="1">
    <source>
        <dbReference type="EMBL" id="WNO29916.1"/>
    </source>
</evidence>
<name>A0AA96KRY6_9CAUD</name>
<dbReference type="EMBL" id="OQ884030">
    <property type="protein sequence ID" value="WNO29916.1"/>
    <property type="molecule type" value="Genomic_DNA"/>
</dbReference>
<protein>
    <submittedName>
        <fullName evidence="1">Uncharacterized protein</fullName>
    </submittedName>
</protein>
<accession>A0AA96KRY6</accession>
<reference evidence="1" key="1">
    <citation type="submission" date="2023-04" db="EMBL/GenBank/DDBJ databases">
        <authorList>
            <person name="Zhang X."/>
        </authorList>
    </citation>
    <scope>NUCLEOTIDE SEQUENCE</scope>
</reference>
<sequence>MAKAVRKVFISQYNAHHIDLEGKLTQHVTCWDTRRKNTNILLVANEEDLEFDHATVVDDEIAFVLRKGSQLNFAAVGEKGIYHYDDE</sequence>
<organism evidence="1">
    <name type="scientific">Bacillus phage SDFMU_Pbc</name>
    <dbReference type="NCBI Taxonomy" id="3076135"/>
    <lineage>
        <taxon>Viruses</taxon>
        <taxon>Duplodnaviria</taxon>
        <taxon>Heunggongvirae</taxon>
        <taxon>Uroviricota</taxon>
        <taxon>Caudoviricetes</taxon>
        <taxon>Herelleviridae</taxon>
        <taxon>Bastillevirinae</taxon>
        <taxon>Agatevirus</taxon>
        <taxon>Agatevirus agate</taxon>
    </lineage>
</organism>
<proteinExistence type="predicted"/>